<dbReference type="Pfam" id="PF19572">
    <property type="entry name" value="PorV"/>
    <property type="match status" value="1"/>
</dbReference>
<proteinExistence type="predicted"/>
<dbReference type="Proteomes" id="UP000319619">
    <property type="component" value="Unassembled WGS sequence"/>
</dbReference>
<protein>
    <recommendedName>
        <fullName evidence="1">Type IX secretion system protein PorV domain-containing protein</fullName>
    </recommendedName>
</protein>
<dbReference type="NCBIfam" id="NF033709">
    <property type="entry name" value="PorV_fam"/>
    <property type="match status" value="1"/>
</dbReference>
<dbReference type="AlphaFoldDB" id="A0A532V5H6"/>
<name>A0A532V5H6_UNCL8</name>
<dbReference type="EMBL" id="NJBN01000001">
    <property type="protein sequence ID" value="TKJ42441.1"/>
    <property type="molecule type" value="Genomic_DNA"/>
</dbReference>
<comment type="caution">
    <text evidence="2">The sequence shown here is derived from an EMBL/GenBank/DDBJ whole genome shotgun (WGS) entry which is preliminary data.</text>
</comment>
<evidence type="ECO:0000313" key="2">
    <source>
        <dbReference type="EMBL" id="TKJ42441.1"/>
    </source>
</evidence>
<dbReference type="InterPro" id="IPR045741">
    <property type="entry name" value="PorV"/>
</dbReference>
<feature type="domain" description="Type IX secretion system protein PorV" evidence="1">
    <location>
        <begin position="54"/>
        <end position="192"/>
    </location>
</feature>
<accession>A0A532V5H6</accession>
<evidence type="ECO:0000259" key="1">
    <source>
        <dbReference type="Pfam" id="PF19572"/>
    </source>
</evidence>
<evidence type="ECO:0000313" key="3">
    <source>
        <dbReference type="Proteomes" id="UP000319619"/>
    </source>
</evidence>
<sequence length="354" mass="38902">MFLALTKSGTKHVSNTNNFMNLKNNKSLLVLLTAFWLIPHAVLASGLFPVLGAERAGTTSMTFLKIGIGARAEGLGGGFVAIADDPSCLFWNPAGGVRMRGNSGVLFNYLQWPADIQYSYISWVHKLKETSAIGLFAGALTLPNFEETTVTKPHGTGRYVSYGDFLIGASYSHSLTHRFSVGVTLKYAREKLDDLNMSSILGDIGTLYFTGLRDIRLAASLQHFGPNMRPAGSYQADNGSQQYEEYPPPTLFRLGVAGSVYQSQLHQILLALALEHPVDNAESLSLGMEYVAHDIIVLRWGQKINRGEESWVAGIGVRIPYQGLQIELDFAYTNFGRLDLAKRYSSQIFYGGMN</sequence>
<reference evidence="2 3" key="1">
    <citation type="submission" date="2017-06" db="EMBL/GenBank/DDBJ databases">
        <title>Novel microbial phyla capable of carbon fixation and sulfur reduction in deep-sea sediments.</title>
        <authorList>
            <person name="Huang J."/>
            <person name="Baker B."/>
            <person name="Wang Y."/>
        </authorList>
    </citation>
    <scope>NUCLEOTIDE SEQUENCE [LARGE SCALE GENOMIC DNA]</scope>
    <source>
        <strain evidence="2">B3_LCP</strain>
    </source>
</reference>
<dbReference type="Gene3D" id="2.40.160.60">
    <property type="entry name" value="Outer membrane protein transport protein (OMPP1/FadL/TodX)"/>
    <property type="match status" value="1"/>
</dbReference>
<gene>
    <name evidence="2" type="ORF">CEE37_01805</name>
</gene>
<dbReference type="SUPFAM" id="SSF56935">
    <property type="entry name" value="Porins"/>
    <property type="match status" value="1"/>
</dbReference>
<organism evidence="2 3">
    <name type="scientific">candidate division LCP-89 bacterium B3_LCP</name>
    <dbReference type="NCBI Taxonomy" id="2012998"/>
    <lineage>
        <taxon>Bacteria</taxon>
        <taxon>Pseudomonadati</taxon>
        <taxon>Bacteria division LCP-89</taxon>
    </lineage>
</organism>